<reference evidence="4" key="1">
    <citation type="submission" date="2015-08" db="EMBL/GenBank/DDBJ databases">
        <authorList>
            <person name="Kim K.M."/>
        </authorList>
    </citation>
    <scope>NUCLEOTIDE SEQUENCE [LARGE SCALE GENOMIC DNA]</scope>
    <source>
        <strain evidence="4">KCTC 23892</strain>
    </source>
</reference>
<keyword evidence="4" id="KW-1185">Reference proteome</keyword>
<name>A0A1B3BBZ7_9GAMM</name>
<protein>
    <submittedName>
        <fullName evidence="3">Cupin</fullName>
    </submittedName>
</protein>
<dbReference type="Pfam" id="PF07883">
    <property type="entry name" value="Cupin_2"/>
    <property type="match status" value="1"/>
</dbReference>
<dbReference type="SUPFAM" id="SSF51182">
    <property type="entry name" value="RmlC-like cupins"/>
    <property type="match status" value="1"/>
</dbReference>
<feature type="domain" description="Cupin type-2" evidence="2">
    <location>
        <begin position="43"/>
        <end position="114"/>
    </location>
</feature>
<dbReference type="PANTHER" id="PTHR35848:SF6">
    <property type="entry name" value="CUPIN TYPE-2 DOMAIN-CONTAINING PROTEIN"/>
    <property type="match status" value="1"/>
</dbReference>
<evidence type="ECO:0000313" key="3">
    <source>
        <dbReference type="EMBL" id="AOE50319.1"/>
    </source>
</evidence>
<accession>A0A1B3BBZ7</accession>
<dbReference type="InterPro" id="IPR013096">
    <property type="entry name" value="Cupin_2"/>
</dbReference>
<dbReference type="CDD" id="cd02224">
    <property type="entry name" value="cupin_SPO2919-like"/>
    <property type="match status" value="1"/>
</dbReference>
<sequence>MSNSHIINLKDLEFSKHSHGDNFEAETAPVANNIGAKQLGYRVTRVPPGKRAWPLHAHYVNEEMFFVLSGHGTVRLGEDSYPINEGDFISAPANPDKAHQIINTSDSTLTYMCVSTMLEPEVAVYPESGKVGIIAGSAPGRIDEKSGVVKFIEKDSGVDYWDGEN</sequence>
<dbReference type="OrthoDB" id="116921at2"/>
<dbReference type="InterPro" id="IPR014710">
    <property type="entry name" value="RmlC-like_jellyroll"/>
</dbReference>
<dbReference type="PANTHER" id="PTHR35848">
    <property type="entry name" value="OXALATE-BINDING PROTEIN"/>
    <property type="match status" value="1"/>
</dbReference>
<dbReference type="KEGG" id="ksd:KS2013_1609"/>
<proteinExistence type="predicted"/>
<dbReference type="EMBL" id="CP012418">
    <property type="protein sequence ID" value="AOE50319.1"/>
    <property type="molecule type" value="Genomic_DNA"/>
</dbReference>
<dbReference type="Proteomes" id="UP000094147">
    <property type="component" value="Chromosome"/>
</dbReference>
<gene>
    <name evidence="3" type="ORF">KS2013_1609</name>
</gene>
<dbReference type="Gene3D" id="2.60.120.10">
    <property type="entry name" value="Jelly Rolls"/>
    <property type="match status" value="1"/>
</dbReference>
<organism evidence="3 4">
    <name type="scientific">Kangiella sediminilitoris</name>
    <dbReference type="NCBI Taxonomy" id="1144748"/>
    <lineage>
        <taxon>Bacteria</taxon>
        <taxon>Pseudomonadati</taxon>
        <taxon>Pseudomonadota</taxon>
        <taxon>Gammaproteobacteria</taxon>
        <taxon>Kangiellales</taxon>
        <taxon>Kangiellaceae</taxon>
        <taxon>Kangiella</taxon>
    </lineage>
</organism>
<evidence type="ECO:0000259" key="2">
    <source>
        <dbReference type="Pfam" id="PF07883"/>
    </source>
</evidence>
<evidence type="ECO:0000256" key="1">
    <source>
        <dbReference type="ARBA" id="ARBA00022723"/>
    </source>
</evidence>
<keyword evidence="1" id="KW-0479">Metal-binding</keyword>
<dbReference type="STRING" id="1144748.KS2013_1609"/>
<dbReference type="InterPro" id="IPR051610">
    <property type="entry name" value="GPI/OXD"/>
</dbReference>
<evidence type="ECO:0000313" key="4">
    <source>
        <dbReference type="Proteomes" id="UP000094147"/>
    </source>
</evidence>
<dbReference type="InterPro" id="IPR011051">
    <property type="entry name" value="RmlC_Cupin_sf"/>
</dbReference>
<dbReference type="AlphaFoldDB" id="A0A1B3BBZ7"/>
<dbReference type="RefSeq" id="WP_068992308.1">
    <property type="nucleotide sequence ID" value="NZ_CP012418.1"/>
</dbReference>
<dbReference type="GO" id="GO:0046872">
    <property type="term" value="F:metal ion binding"/>
    <property type="evidence" value="ECO:0007669"/>
    <property type="project" value="UniProtKB-KW"/>
</dbReference>